<feature type="transmembrane region" description="Helical" evidence="2">
    <location>
        <begin position="348"/>
        <end position="366"/>
    </location>
</feature>
<gene>
    <name evidence="3" type="ORF">B4N89_33420</name>
</gene>
<dbReference type="EMBL" id="MWQN01000002">
    <property type="protein sequence ID" value="OPC79007.1"/>
    <property type="molecule type" value="Genomic_DNA"/>
</dbReference>
<evidence type="ECO:0000256" key="1">
    <source>
        <dbReference type="SAM" id="MobiDB-lite"/>
    </source>
</evidence>
<feature type="compositionally biased region" description="Basic residues" evidence="1">
    <location>
        <begin position="41"/>
        <end position="51"/>
    </location>
</feature>
<feature type="transmembrane region" description="Helical" evidence="2">
    <location>
        <begin position="65"/>
        <end position="85"/>
    </location>
</feature>
<dbReference type="PANTHER" id="PTHR41771:SF1">
    <property type="entry name" value="MEMBRANE PROTEIN"/>
    <property type="match status" value="1"/>
</dbReference>
<feature type="transmembrane region" description="Helical" evidence="2">
    <location>
        <begin position="305"/>
        <end position="328"/>
    </location>
</feature>
<dbReference type="Proteomes" id="UP000190037">
    <property type="component" value="Unassembled WGS sequence"/>
</dbReference>
<feature type="transmembrane region" description="Helical" evidence="2">
    <location>
        <begin position="449"/>
        <end position="472"/>
    </location>
</feature>
<comment type="caution">
    <text evidence="3">The sequence shown here is derived from an EMBL/GenBank/DDBJ whole genome shotgun (WGS) entry which is preliminary data.</text>
</comment>
<reference evidence="3 4" key="1">
    <citation type="submission" date="2017-03" db="EMBL/GenBank/DDBJ databases">
        <title>Draft genome sequence of Streptomyces scabrisporus NF3, endophyte isolated from Amphipterygium adstringens.</title>
        <authorList>
            <person name="Vazquez M."/>
            <person name="Ceapa C.D."/>
            <person name="Rodriguez Luna D."/>
            <person name="Sanchez Esquivel S."/>
        </authorList>
    </citation>
    <scope>NUCLEOTIDE SEQUENCE [LARGE SCALE GENOMIC DNA]</scope>
    <source>
        <strain evidence="3 4">NF3</strain>
    </source>
</reference>
<dbReference type="PANTHER" id="PTHR41771">
    <property type="entry name" value="MEMBRANE PROTEIN-RELATED"/>
    <property type="match status" value="1"/>
</dbReference>
<keyword evidence="2" id="KW-0472">Membrane</keyword>
<feature type="transmembrane region" description="Helical" evidence="2">
    <location>
        <begin position="408"/>
        <end position="429"/>
    </location>
</feature>
<feature type="region of interest" description="Disordered" evidence="1">
    <location>
        <begin position="124"/>
        <end position="170"/>
    </location>
</feature>
<feature type="transmembrane region" description="Helical" evidence="2">
    <location>
        <begin position="252"/>
        <end position="272"/>
    </location>
</feature>
<keyword evidence="2" id="KW-0812">Transmembrane</keyword>
<dbReference type="STRING" id="159449.B4N89_33420"/>
<proteinExistence type="predicted"/>
<protein>
    <recommendedName>
        <fullName evidence="5">YibE/F family protein</fullName>
    </recommendedName>
</protein>
<feature type="compositionally biased region" description="Pro residues" evidence="1">
    <location>
        <begin position="142"/>
        <end position="168"/>
    </location>
</feature>
<evidence type="ECO:0008006" key="5">
    <source>
        <dbReference type="Google" id="ProtNLM"/>
    </source>
</evidence>
<feature type="compositionally biased region" description="Low complexity" evidence="1">
    <location>
        <begin position="124"/>
        <end position="141"/>
    </location>
</feature>
<name>A0A1T3NQ53_9ACTN</name>
<feature type="transmembrane region" description="Helical" evidence="2">
    <location>
        <begin position="278"/>
        <end position="296"/>
    </location>
</feature>
<sequence>MRRTRADHQDPEDVGDPTHAPGRGRRSHGSSDRHPPDPPHPAHHGHGHAHAHGPASPVSTRLRRVVAAVLIPFAAAVAIGLVVLWPSGTPAHPRTGVGFDQETRDGRVTKVEELPCAQADADAFAAGSGHSGDPAGSTGAAAPPPDATPGGVPWPPPTTAPGSAPPPADCRRATIEVTSGADKGRRVTEVVRPDQLRRFSVGQGVVLAYAPGAPEDLRYSVIDVRRGPPMLLLAGLFAVAVIVVGRMRGLTALIALAISFAVLSFFILPAILHGSDPLLVAVVGGSAIMFTALYLCHGISARTSVAVVGTLVSVALIGVLGKLFIGWAHLTGNTSDETGLVHALYPHIELHGLLLAGFIIGSLGVLDDVTVTQTSAVWELKQADPTMTARRLYRAGIRIGRDHIASTVNTLVLAYAGAALPLMLLFSIARRDVLDVATSEIVAEEIARTLVGSIGLVASVPVTTALAALLAAADHGPPTKDAGAPAVTVPAPASRGRHRGR</sequence>
<keyword evidence="4" id="KW-1185">Reference proteome</keyword>
<evidence type="ECO:0000313" key="4">
    <source>
        <dbReference type="Proteomes" id="UP000190037"/>
    </source>
</evidence>
<dbReference type="Pfam" id="PF07907">
    <property type="entry name" value="YibE_F"/>
    <property type="match status" value="1"/>
</dbReference>
<evidence type="ECO:0000313" key="3">
    <source>
        <dbReference type="EMBL" id="OPC79007.1"/>
    </source>
</evidence>
<dbReference type="AlphaFoldDB" id="A0A1T3NQ53"/>
<keyword evidence="2" id="KW-1133">Transmembrane helix</keyword>
<feature type="transmembrane region" description="Helical" evidence="2">
    <location>
        <begin position="227"/>
        <end position="245"/>
    </location>
</feature>
<organism evidence="3 4">
    <name type="scientific">Embleya scabrispora</name>
    <dbReference type="NCBI Taxonomy" id="159449"/>
    <lineage>
        <taxon>Bacteria</taxon>
        <taxon>Bacillati</taxon>
        <taxon>Actinomycetota</taxon>
        <taxon>Actinomycetes</taxon>
        <taxon>Kitasatosporales</taxon>
        <taxon>Streptomycetaceae</taxon>
        <taxon>Embleya</taxon>
    </lineage>
</organism>
<dbReference type="OrthoDB" id="5846312at2"/>
<accession>A0A1T3NQ53</accession>
<dbReference type="RefSeq" id="WP_078980208.1">
    <property type="nucleotide sequence ID" value="NZ_MWQN01000002.1"/>
</dbReference>
<feature type="compositionally biased region" description="Low complexity" evidence="1">
    <location>
        <begin position="482"/>
        <end position="493"/>
    </location>
</feature>
<feature type="region of interest" description="Disordered" evidence="1">
    <location>
        <begin position="479"/>
        <end position="501"/>
    </location>
</feature>
<feature type="region of interest" description="Disordered" evidence="1">
    <location>
        <begin position="1"/>
        <end position="57"/>
    </location>
</feature>
<feature type="compositionally biased region" description="Basic and acidic residues" evidence="1">
    <location>
        <begin position="1"/>
        <end position="11"/>
    </location>
</feature>
<evidence type="ECO:0000256" key="2">
    <source>
        <dbReference type="SAM" id="Phobius"/>
    </source>
</evidence>
<dbReference type="InterPro" id="IPR012507">
    <property type="entry name" value="YibE_F"/>
</dbReference>